<feature type="signal peptide" evidence="2">
    <location>
        <begin position="1"/>
        <end position="18"/>
    </location>
</feature>
<evidence type="ECO:0000313" key="3">
    <source>
        <dbReference type="EMBL" id="KAG5637184.1"/>
    </source>
</evidence>
<protein>
    <submittedName>
        <fullName evidence="3">Uncharacterized protein</fullName>
    </submittedName>
</protein>
<dbReference type="Proteomes" id="UP000717328">
    <property type="component" value="Unassembled WGS sequence"/>
</dbReference>
<feature type="compositionally biased region" description="Acidic residues" evidence="1">
    <location>
        <begin position="104"/>
        <end position="116"/>
    </location>
</feature>
<dbReference type="EMBL" id="JABCKI010005852">
    <property type="protein sequence ID" value="KAG5637184.1"/>
    <property type="molecule type" value="Genomic_DNA"/>
</dbReference>
<feature type="region of interest" description="Disordered" evidence="1">
    <location>
        <begin position="87"/>
        <end position="116"/>
    </location>
</feature>
<feature type="chain" id="PRO_5040426438" evidence="2">
    <location>
        <begin position="19"/>
        <end position="495"/>
    </location>
</feature>
<keyword evidence="4" id="KW-1185">Reference proteome</keyword>
<feature type="compositionally biased region" description="Polar residues" evidence="1">
    <location>
        <begin position="419"/>
        <end position="428"/>
    </location>
</feature>
<feature type="region of interest" description="Disordered" evidence="1">
    <location>
        <begin position="19"/>
        <end position="44"/>
    </location>
</feature>
<evidence type="ECO:0000256" key="2">
    <source>
        <dbReference type="SAM" id="SignalP"/>
    </source>
</evidence>
<organism evidence="3 4">
    <name type="scientific">Sphagnurus paluster</name>
    <dbReference type="NCBI Taxonomy" id="117069"/>
    <lineage>
        <taxon>Eukaryota</taxon>
        <taxon>Fungi</taxon>
        <taxon>Dikarya</taxon>
        <taxon>Basidiomycota</taxon>
        <taxon>Agaricomycotina</taxon>
        <taxon>Agaricomycetes</taxon>
        <taxon>Agaricomycetidae</taxon>
        <taxon>Agaricales</taxon>
        <taxon>Tricholomatineae</taxon>
        <taxon>Lyophyllaceae</taxon>
        <taxon>Sphagnurus</taxon>
    </lineage>
</organism>
<feature type="region of interest" description="Disordered" evidence="1">
    <location>
        <begin position="157"/>
        <end position="307"/>
    </location>
</feature>
<keyword evidence="2" id="KW-0732">Signal</keyword>
<dbReference type="AlphaFoldDB" id="A0A9P7K5J4"/>
<feature type="compositionally biased region" description="Low complexity" evidence="1">
    <location>
        <begin position="379"/>
        <end position="407"/>
    </location>
</feature>
<feature type="region of interest" description="Disordered" evidence="1">
    <location>
        <begin position="379"/>
        <end position="428"/>
    </location>
</feature>
<proteinExistence type="predicted"/>
<feature type="compositionally biased region" description="Low complexity" evidence="1">
    <location>
        <begin position="87"/>
        <end position="97"/>
    </location>
</feature>
<feature type="compositionally biased region" description="Basic residues" evidence="1">
    <location>
        <begin position="478"/>
        <end position="488"/>
    </location>
</feature>
<evidence type="ECO:0000256" key="1">
    <source>
        <dbReference type="SAM" id="MobiDB-lite"/>
    </source>
</evidence>
<name>A0A9P7K5J4_9AGAR</name>
<evidence type="ECO:0000313" key="4">
    <source>
        <dbReference type="Proteomes" id="UP000717328"/>
    </source>
</evidence>
<feature type="compositionally biased region" description="Low complexity" evidence="1">
    <location>
        <begin position="19"/>
        <end position="32"/>
    </location>
</feature>
<accession>A0A9P7K5J4</accession>
<feature type="compositionally biased region" description="Basic and acidic residues" evidence="1">
    <location>
        <begin position="271"/>
        <end position="282"/>
    </location>
</feature>
<feature type="region of interest" description="Disordered" evidence="1">
    <location>
        <begin position="476"/>
        <end position="495"/>
    </location>
</feature>
<reference evidence="3" key="2">
    <citation type="submission" date="2021-10" db="EMBL/GenBank/DDBJ databases">
        <title>Phylogenomics reveals ancestral predisposition of the termite-cultivated fungus Termitomyces towards a domesticated lifestyle.</title>
        <authorList>
            <person name="Auxier B."/>
            <person name="Grum-Grzhimaylo A."/>
            <person name="Cardenas M.E."/>
            <person name="Lodge J.D."/>
            <person name="Laessoe T."/>
            <person name="Pedersen O."/>
            <person name="Smith M.E."/>
            <person name="Kuyper T.W."/>
            <person name="Franco-Molano E.A."/>
            <person name="Baroni T.J."/>
            <person name="Aanen D.K."/>
        </authorList>
    </citation>
    <scope>NUCLEOTIDE SEQUENCE</scope>
    <source>
        <strain evidence="3">D49</strain>
    </source>
</reference>
<gene>
    <name evidence="3" type="ORF">H0H81_005441</name>
</gene>
<feature type="compositionally biased region" description="Acidic residues" evidence="1">
    <location>
        <begin position="283"/>
        <end position="302"/>
    </location>
</feature>
<sequence>MAFLAKYFAATLTRLLLPAPTPSSSVSTPPSTDSHTRPHGLVLTTSPSPRILKARAAHPQLFTCTPRRAFSSPAHVSLSTTCDVSLVSDTSTSTSTSNGSYDYCEGDEDEDEDEEDDALLTALLSASQPVFLLQPSSKHDDKPTRTSPPRCVRLRLHTSPSIPYPADPEAEDLFSPPRPRPSPCPRFADTQFQSPTSDFADAPSETLSAPHVSSEPSPTARFEPAVPTQKGVGLGISNLTTDTPEPFTGLGLVGLSRSRPRKARGRIPFMLRKESALEHGDEERNEDEDDEEDDEERGEDEGRELSQTFLRELAATWAADPLHVRLGDVHVDADVDVDMVLGERVLTTIFEDEFGEEGDAHDAEDVGETGWDYLGSRSATGSGSGSYSYSSISSSSSASSSSSSSSSATLAHLPEDQHQTPPHSNGTCAYTQVREDALPERTMPTQAHGAEKHDYAYTPLSAGTCAHAYTQIRTQGHALRREKGRRRWTQQVQSV</sequence>
<comment type="caution">
    <text evidence="3">The sequence shown here is derived from an EMBL/GenBank/DDBJ whole genome shotgun (WGS) entry which is preliminary data.</text>
</comment>
<reference evidence="3" key="1">
    <citation type="submission" date="2021-02" db="EMBL/GenBank/DDBJ databases">
        <authorList>
            <person name="Nieuwenhuis M."/>
            <person name="Van De Peppel L.J.J."/>
        </authorList>
    </citation>
    <scope>NUCLEOTIDE SEQUENCE</scope>
    <source>
        <strain evidence="3">D49</strain>
    </source>
</reference>